<keyword evidence="2" id="KW-1185">Reference proteome</keyword>
<dbReference type="Proteomes" id="UP001164439">
    <property type="component" value="Chromosome"/>
</dbReference>
<name>A0ABY7K6Q1_9ACTN</name>
<gene>
    <name evidence="1" type="ORF">STRCI_001290</name>
</gene>
<evidence type="ECO:0000313" key="1">
    <source>
        <dbReference type="EMBL" id="WAZ20191.1"/>
    </source>
</evidence>
<protein>
    <submittedName>
        <fullName evidence="1">Uncharacterized protein</fullName>
    </submittedName>
</protein>
<dbReference type="RefSeq" id="WP_269657879.1">
    <property type="nucleotide sequence ID" value="NZ_CP114413.1"/>
</dbReference>
<proteinExistence type="predicted"/>
<accession>A0ABY7K6Q1</accession>
<organism evidence="1 2">
    <name type="scientific">Streptomyces cinnabarinus</name>
    <dbReference type="NCBI Taxonomy" id="67287"/>
    <lineage>
        <taxon>Bacteria</taxon>
        <taxon>Bacillati</taxon>
        <taxon>Actinomycetota</taxon>
        <taxon>Actinomycetes</taxon>
        <taxon>Kitasatosporales</taxon>
        <taxon>Streptomycetaceae</taxon>
        <taxon>Streptomyces</taxon>
    </lineage>
</organism>
<sequence>MTTERVSVRILLLVGDEAEVVADVPPGERAEPERYPAADIAAAVGVTVDDLPGHRLTADVGDDQRLSGWRLA</sequence>
<dbReference type="EMBL" id="CP114413">
    <property type="protein sequence ID" value="WAZ20191.1"/>
    <property type="molecule type" value="Genomic_DNA"/>
</dbReference>
<evidence type="ECO:0000313" key="2">
    <source>
        <dbReference type="Proteomes" id="UP001164439"/>
    </source>
</evidence>
<reference evidence="1" key="1">
    <citation type="submission" date="2022-12" db="EMBL/GenBank/DDBJ databases">
        <authorList>
            <person name="Ruckert C."/>
            <person name="Busche T."/>
            <person name="Kalinowski J."/>
            <person name="Wittmann C."/>
        </authorList>
    </citation>
    <scope>NUCLEOTIDE SEQUENCE</scope>
    <source>
        <strain evidence="1">DSM 40467</strain>
    </source>
</reference>